<keyword evidence="3" id="KW-1185">Reference proteome</keyword>
<organism evidence="2 3">
    <name type="scientific">Meganyctiphanes norvegica</name>
    <name type="common">Northern krill</name>
    <name type="synonym">Thysanopoda norvegica</name>
    <dbReference type="NCBI Taxonomy" id="48144"/>
    <lineage>
        <taxon>Eukaryota</taxon>
        <taxon>Metazoa</taxon>
        <taxon>Ecdysozoa</taxon>
        <taxon>Arthropoda</taxon>
        <taxon>Crustacea</taxon>
        <taxon>Multicrustacea</taxon>
        <taxon>Malacostraca</taxon>
        <taxon>Eumalacostraca</taxon>
        <taxon>Eucarida</taxon>
        <taxon>Euphausiacea</taxon>
        <taxon>Euphausiidae</taxon>
        <taxon>Meganyctiphanes</taxon>
    </lineage>
</organism>
<dbReference type="CDD" id="cd00037">
    <property type="entry name" value="CLECT"/>
    <property type="match status" value="1"/>
</dbReference>
<dbReference type="AlphaFoldDB" id="A0AAV2RB99"/>
<dbReference type="InterPro" id="IPR016186">
    <property type="entry name" value="C-type_lectin-like/link_sf"/>
</dbReference>
<evidence type="ECO:0000313" key="3">
    <source>
        <dbReference type="Proteomes" id="UP001497623"/>
    </source>
</evidence>
<dbReference type="Proteomes" id="UP001497623">
    <property type="component" value="Unassembled WGS sequence"/>
</dbReference>
<gene>
    <name evidence="2" type="ORF">MNOR_LOCUS22777</name>
</gene>
<proteinExistence type="predicted"/>
<dbReference type="Gene3D" id="3.10.100.10">
    <property type="entry name" value="Mannose-Binding Protein A, subunit A"/>
    <property type="match status" value="1"/>
</dbReference>
<sequence>GNQCLTFSETKLNWDIAVADFATNGGKLASLADPAGVQAHVLETYGDVQFWAGGSDTGQEKNWAWVTGEPFDDHFPWGNDQPNNGVWLGSDGDEEDCLMVNWKGEYNDEHCIEMHRYICEQGCTDDPVAPEHAIVNCSECR</sequence>
<accession>A0AAV2RB99</accession>
<dbReference type="PANTHER" id="PTHR22801:SF63">
    <property type="entry name" value="C-TYPE LECTIN DOMAIN-CONTAINING PROTEIN"/>
    <property type="match status" value="1"/>
</dbReference>
<dbReference type="SUPFAM" id="SSF56436">
    <property type="entry name" value="C-type lectin-like"/>
    <property type="match status" value="1"/>
</dbReference>
<dbReference type="Pfam" id="PF00059">
    <property type="entry name" value="Lectin_C"/>
    <property type="match status" value="1"/>
</dbReference>
<evidence type="ECO:0000313" key="2">
    <source>
        <dbReference type="EMBL" id="CAL4121944.1"/>
    </source>
</evidence>
<dbReference type="PANTHER" id="PTHR22801">
    <property type="entry name" value="LITHOSTATHINE"/>
    <property type="match status" value="1"/>
</dbReference>
<reference evidence="2 3" key="1">
    <citation type="submission" date="2024-05" db="EMBL/GenBank/DDBJ databases">
        <authorList>
            <person name="Wallberg A."/>
        </authorList>
    </citation>
    <scope>NUCLEOTIDE SEQUENCE [LARGE SCALE GENOMIC DNA]</scope>
</reference>
<feature type="non-terminal residue" evidence="2">
    <location>
        <position position="1"/>
    </location>
</feature>
<dbReference type="EMBL" id="CAXKWB010019482">
    <property type="protein sequence ID" value="CAL4121944.1"/>
    <property type="molecule type" value="Genomic_DNA"/>
</dbReference>
<evidence type="ECO:0000259" key="1">
    <source>
        <dbReference type="PROSITE" id="PS50041"/>
    </source>
</evidence>
<dbReference type="InterPro" id="IPR016187">
    <property type="entry name" value="CTDL_fold"/>
</dbReference>
<dbReference type="PROSITE" id="PS50041">
    <property type="entry name" value="C_TYPE_LECTIN_2"/>
    <property type="match status" value="1"/>
</dbReference>
<dbReference type="InterPro" id="IPR050801">
    <property type="entry name" value="Ca-Dep_Lectins_ImmuneDev"/>
</dbReference>
<protein>
    <recommendedName>
        <fullName evidence="1">C-type lectin domain-containing protein</fullName>
    </recommendedName>
</protein>
<name>A0AAV2RB99_MEGNR</name>
<feature type="domain" description="C-type lectin" evidence="1">
    <location>
        <begin position="1"/>
        <end position="120"/>
    </location>
</feature>
<dbReference type="InterPro" id="IPR001304">
    <property type="entry name" value="C-type_lectin-like"/>
</dbReference>
<comment type="caution">
    <text evidence="2">The sequence shown here is derived from an EMBL/GenBank/DDBJ whole genome shotgun (WGS) entry which is preliminary data.</text>
</comment>